<proteinExistence type="predicted"/>
<accession>A0ABX7M5K4</accession>
<dbReference type="Proteomes" id="UP000663570">
    <property type="component" value="Chromosome"/>
</dbReference>
<evidence type="ECO:0000313" key="2">
    <source>
        <dbReference type="EMBL" id="QSI77037.1"/>
    </source>
</evidence>
<feature type="chain" id="PRO_5046292156" evidence="1">
    <location>
        <begin position="23"/>
        <end position="144"/>
    </location>
</feature>
<dbReference type="RefSeq" id="WP_206254599.1">
    <property type="nucleotide sequence ID" value="NZ_CP071060.1"/>
</dbReference>
<evidence type="ECO:0000313" key="3">
    <source>
        <dbReference type="Proteomes" id="UP000663570"/>
    </source>
</evidence>
<organism evidence="2 3">
    <name type="scientific">Niveibacterium microcysteis</name>
    <dbReference type="NCBI Taxonomy" id="2811415"/>
    <lineage>
        <taxon>Bacteria</taxon>
        <taxon>Pseudomonadati</taxon>
        <taxon>Pseudomonadota</taxon>
        <taxon>Betaproteobacteria</taxon>
        <taxon>Rhodocyclales</taxon>
        <taxon>Rhodocyclaceae</taxon>
        <taxon>Niveibacterium</taxon>
    </lineage>
</organism>
<reference evidence="2 3" key="1">
    <citation type="submission" date="2021-02" db="EMBL/GenBank/DDBJ databases">
        <title>Niveibacterium changnyeongensis HC41.</title>
        <authorList>
            <person name="Kang M."/>
        </authorList>
    </citation>
    <scope>NUCLEOTIDE SEQUENCE [LARGE SCALE GENOMIC DNA]</scope>
    <source>
        <strain evidence="2 3">HC41</strain>
    </source>
</reference>
<evidence type="ECO:0000256" key="1">
    <source>
        <dbReference type="SAM" id="SignalP"/>
    </source>
</evidence>
<dbReference type="EMBL" id="CP071060">
    <property type="protein sequence ID" value="QSI77037.1"/>
    <property type="molecule type" value="Genomic_DNA"/>
</dbReference>
<name>A0ABX7M5K4_9RHOO</name>
<gene>
    <name evidence="2" type="ORF">JY500_21755</name>
</gene>
<sequence length="144" mass="15561">MHAARLTLLALTAALTSPIAQSATPNTVWQNGGITMSLYGPDSANEAQQNCINNRLQPLVRQMRDERLKPVGEALNFNHPTVLALMDGASVKVVPVVGGRTEYWFPIKPDAKSVIVRRNGINYEGVASAERTPLPDLQGCLAGR</sequence>
<feature type="signal peptide" evidence="1">
    <location>
        <begin position="1"/>
        <end position="22"/>
    </location>
</feature>
<keyword evidence="3" id="KW-1185">Reference proteome</keyword>
<keyword evidence="1" id="KW-0732">Signal</keyword>
<protein>
    <submittedName>
        <fullName evidence="2">Uncharacterized protein</fullName>
    </submittedName>
</protein>